<dbReference type="InterPro" id="IPR036271">
    <property type="entry name" value="Tet_transcr_reg_TetR-rel_C_sf"/>
</dbReference>
<dbReference type="PROSITE" id="PS50977">
    <property type="entry name" value="HTH_TETR_2"/>
    <property type="match status" value="1"/>
</dbReference>
<reference evidence="4" key="2">
    <citation type="submission" date="2021-08" db="EMBL/GenBank/DDBJ databases">
        <authorList>
            <person name="Tani A."/>
            <person name="Ola A."/>
            <person name="Ogura Y."/>
            <person name="Katsura K."/>
            <person name="Hayashi T."/>
        </authorList>
    </citation>
    <scope>NUCLEOTIDE SEQUENCE</scope>
    <source>
        <strain evidence="4">NBRC 15686</strain>
    </source>
</reference>
<keyword evidence="1 2" id="KW-0238">DNA-binding</keyword>
<dbReference type="PROSITE" id="PS01081">
    <property type="entry name" value="HTH_TETR_1"/>
    <property type="match status" value="1"/>
</dbReference>
<dbReference type="PRINTS" id="PR00455">
    <property type="entry name" value="HTHTETR"/>
</dbReference>
<evidence type="ECO:0000256" key="1">
    <source>
        <dbReference type="ARBA" id="ARBA00023125"/>
    </source>
</evidence>
<dbReference type="PANTHER" id="PTHR30055:SF148">
    <property type="entry name" value="TETR-FAMILY TRANSCRIPTIONAL REGULATOR"/>
    <property type="match status" value="1"/>
</dbReference>
<comment type="caution">
    <text evidence="4">The sequence shown here is derived from an EMBL/GenBank/DDBJ whole genome shotgun (WGS) entry which is preliminary data.</text>
</comment>
<dbReference type="Pfam" id="PF00440">
    <property type="entry name" value="TetR_N"/>
    <property type="match status" value="1"/>
</dbReference>
<feature type="domain" description="HTH tetR-type" evidence="3">
    <location>
        <begin position="12"/>
        <end position="72"/>
    </location>
</feature>
<proteinExistence type="predicted"/>
<keyword evidence="5" id="KW-1185">Reference proteome</keyword>
<evidence type="ECO:0000313" key="5">
    <source>
        <dbReference type="Proteomes" id="UP001055039"/>
    </source>
</evidence>
<dbReference type="Pfam" id="PF17937">
    <property type="entry name" value="TetR_C_28"/>
    <property type="match status" value="1"/>
</dbReference>
<evidence type="ECO:0000259" key="3">
    <source>
        <dbReference type="PROSITE" id="PS50977"/>
    </source>
</evidence>
<organism evidence="4 5">
    <name type="scientific">Methylorubrum aminovorans</name>
    <dbReference type="NCBI Taxonomy" id="269069"/>
    <lineage>
        <taxon>Bacteria</taxon>
        <taxon>Pseudomonadati</taxon>
        <taxon>Pseudomonadota</taxon>
        <taxon>Alphaproteobacteria</taxon>
        <taxon>Hyphomicrobiales</taxon>
        <taxon>Methylobacteriaceae</taxon>
        <taxon>Methylorubrum</taxon>
    </lineage>
</organism>
<dbReference type="InterPro" id="IPR050109">
    <property type="entry name" value="HTH-type_TetR-like_transc_reg"/>
</dbReference>
<dbReference type="InterPro" id="IPR041479">
    <property type="entry name" value="TetR_CgmR_C"/>
</dbReference>
<accession>A0ABQ4ULF4</accession>
<dbReference type="Proteomes" id="UP001055039">
    <property type="component" value="Unassembled WGS sequence"/>
</dbReference>
<dbReference type="InterPro" id="IPR001647">
    <property type="entry name" value="HTH_TetR"/>
</dbReference>
<gene>
    <name evidence="4" type="primary">betI_4</name>
    <name evidence="4" type="ORF">LNAOJCKE_5081</name>
</gene>
<protein>
    <submittedName>
        <fullName evidence="4">HTH-type transcriptional regulator BetI</fullName>
    </submittedName>
</protein>
<reference evidence="4" key="1">
    <citation type="journal article" date="2021" name="Front. Microbiol.">
        <title>Comprehensive Comparative Genomics and Phenotyping of Methylobacterium Species.</title>
        <authorList>
            <person name="Alessa O."/>
            <person name="Ogura Y."/>
            <person name="Fujitani Y."/>
            <person name="Takami H."/>
            <person name="Hayashi T."/>
            <person name="Sahin N."/>
            <person name="Tani A."/>
        </authorList>
    </citation>
    <scope>NUCLEOTIDE SEQUENCE</scope>
    <source>
        <strain evidence="4">NBRC 15686</strain>
    </source>
</reference>
<dbReference type="SUPFAM" id="SSF48498">
    <property type="entry name" value="Tetracyclin repressor-like, C-terminal domain"/>
    <property type="match status" value="1"/>
</dbReference>
<dbReference type="PANTHER" id="PTHR30055">
    <property type="entry name" value="HTH-TYPE TRANSCRIPTIONAL REGULATOR RUTR"/>
    <property type="match status" value="1"/>
</dbReference>
<sequence>MTTAYNRKKQPELVRRTLLDCAAKLALEQGLAAVTVQAVAEAAGVTKGGLFHHFPSKQSLVEGVFVDLLAQVDKDIDAAMAADPEPRGAFTRAYVGSTFSDPMLPQGNQWTALHISVLAEPGLRRLWAEWFAERLSRHRDTDDGPTLELVRLAADGAWLAFLFRDEGGPVPEIPALRDRLLGMTRTGPDACRT</sequence>
<dbReference type="Gene3D" id="1.10.357.10">
    <property type="entry name" value="Tetracycline Repressor, domain 2"/>
    <property type="match status" value="1"/>
</dbReference>
<dbReference type="InterPro" id="IPR009057">
    <property type="entry name" value="Homeodomain-like_sf"/>
</dbReference>
<dbReference type="SUPFAM" id="SSF46689">
    <property type="entry name" value="Homeodomain-like"/>
    <property type="match status" value="1"/>
</dbReference>
<evidence type="ECO:0000256" key="2">
    <source>
        <dbReference type="PROSITE-ProRule" id="PRU00335"/>
    </source>
</evidence>
<dbReference type="RefSeq" id="WP_108943197.1">
    <property type="nucleotide sequence ID" value="NZ_BAAADH010000099.1"/>
</dbReference>
<dbReference type="InterPro" id="IPR023772">
    <property type="entry name" value="DNA-bd_HTH_TetR-type_CS"/>
</dbReference>
<dbReference type="EMBL" id="BPRC01000035">
    <property type="protein sequence ID" value="GJE67848.1"/>
    <property type="molecule type" value="Genomic_DNA"/>
</dbReference>
<name>A0ABQ4ULF4_9HYPH</name>
<feature type="DNA-binding region" description="H-T-H motif" evidence="2">
    <location>
        <begin position="35"/>
        <end position="54"/>
    </location>
</feature>
<evidence type="ECO:0000313" key="4">
    <source>
        <dbReference type="EMBL" id="GJE67848.1"/>
    </source>
</evidence>